<dbReference type="Proteomes" id="UP000244552">
    <property type="component" value="Unassembled WGS sequence"/>
</dbReference>
<sequence length="279" mass="31587">MKVSFIGTTMLLFDDGIDQILVDGYVTRPAITRTFTTKLSTDKQVADRVLKDFKMDRVRGIFVSHSHYDHVMDVPYFAVKCNADVYGSQSTLNVARGGGVKENVIHSFDDSLEYEIGNFKIKVFHSKHSKPTAINNDLGQTIDYPLHQPTKMHGYVEGGSFDFLITNKDKSFLVRPSYNYVKGELDGVHADVLFAGITRMSKDTPENRTEFFSETIAKVKPKTVIPVHWDSLFSPLYSKPETMPKISNDTATSMSIMVDYCLKHQVNYLVQLPLTTMDY</sequence>
<dbReference type="PANTHER" id="PTHR43546">
    <property type="entry name" value="UPF0173 METAL-DEPENDENT HYDROLASE MJ1163-RELATED"/>
    <property type="match status" value="1"/>
</dbReference>
<dbReference type="Gene3D" id="3.60.15.10">
    <property type="entry name" value="Ribonuclease Z/Hydroxyacylglutathione hydrolase-like"/>
    <property type="match status" value="1"/>
</dbReference>
<reference evidence="2 3" key="1">
    <citation type="journal article" date="2018" name="Genome Announc.">
        <title>Fifty-Six Draft Genome Sequences of 10 Lactobacillus Species from 22 Commercial Dietary Supplements.</title>
        <authorList>
            <person name="Gangiredla J."/>
            <person name="Barnaba T.J."/>
            <person name="Mammel M.K."/>
            <person name="Lacher D.W."/>
            <person name="Elkins C.A."/>
            <person name="Lampel K.A."/>
            <person name="Whitehouse C.A."/>
            <person name="Tartera C."/>
        </authorList>
    </citation>
    <scope>NUCLEOTIDE SEQUENCE [LARGE SCALE GENOMIC DNA]</scope>
    <source>
        <strain evidence="2 3">DS11_12</strain>
    </source>
</reference>
<organism evidence="2 3">
    <name type="scientific">Ligilactobacillus salivarius</name>
    <dbReference type="NCBI Taxonomy" id="1624"/>
    <lineage>
        <taxon>Bacteria</taxon>
        <taxon>Bacillati</taxon>
        <taxon>Bacillota</taxon>
        <taxon>Bacilli</taxon>
        <taxon>Lactobacillales</taxon>
        <taxon>Lactobacillaceae</taxon>
        <taxon>Ligilactobacillus</taxon>
    </lineage>
</organism>
<dbReference type="InterPro" id="IPR050114">
    <property type="entry name" value="UPF0173_UPF0282_UlaG_hydrolase"/>
</dbReference>
<accession>A0ABD6XD04</accession>
<dbReference type="InterPro" id="IPR036866">
    <property type="entry name" value="RibonucZ/Hydroxyglut_hydro"/>
</dbReference>
<dbReference type="RefSeq" id="WP_004563766.1">
    <property type="nucleotide sequence ID" value="NZ_CBCRTQ010000017.1"/>
</dbReference>
<protein>
    <submittedName>
        <fullName evidence="2">MBL fold metallo-hydrolase</fullName>
    </submittedName>
</protein>
<dbReference type="InterPro" id="IPR001279">
    <property type="entry name" value="Metallo-B-lactamas"/>
</dbReference>
<feature type="domain" description="Metallo-beta-lactamase" evidence="1">
    <location>
        <begin position="7"/>
        <end position="197"/>
    </location>
</feature>
<dbReference type="Pfam" id="PF12706">
    <property type="entry name" value="Lactamase_B_2"/>
    <property type="match status" value="1"/>
</dbReference>
<dbReference type="SMART" id="SM00849">
    <property type="entry name" value="Lactamase_B"/>
    <property type="match status" value="1"/>
</dbReference>
<evidence type="ECO:0000313" key="3">
    <source>
        <dbReference type="Proteomes" id="UP000244552"/>
    </source>
</evidence>
<dbReference type="PANTHER" id="PTHR43546:SF3">
    <property type="entry name" value="UPF0173 METAL-DEPENDENT HYDROLASE MJ1163"/>
    <property type="match status" value="1"/>
</dbReference>
<proteinExistence type="predicted"/>
<dbReference type="EMBL" id="QAGV01000013">
    <property type="protein sequence ID" value="PTR94617.1"/>
    <property type="molecule type" value="Genomic_DNA"/>
</dbReference>
<evidence type="ECO:0000259" key="1">
    <source>
        <dbReference type="SMART" id="SM00849"/>
    </source>
</evidence>
<dbReference type="AlphaFoldDB" id="A0ABD6XD04"/>
<dbReference type="SUPFAM" id="SSF56281">
    <property type="entry name" value="Metallo-hydrolase/oxidoreductase"/>
    <property type="match status" value="1"/>
</dbReference>
<evidence type="ECO:0000313" key="2">
    <source>
        <dbReference type="EMBL" id="PTR94617.1"/>
    </source>
</evidence>
<comment type="caution">
    <text evidence="2">The sequence shown here is derived from an EMBL/GenBank/DDBJ whole genome shotgun (WGS) entry which is preliminary data.</text>
</comment>
<gene>
    <name evidence="2" type="ORF">DBP89_08810</name>
</gene>
<name>A0ABD6XD04_9LACO</name>